<keyword evidence="1" id="KW-1133">Transmembrane helix</keyword>
<dbReference type="EMBL" id="BPLR01005019">
    <property type="protein sequence ID" value="GIX99235.1"/>
    <property type="molecule type" value="Genomic_DNA"/>
</dbReference>
<reference evidence="2 3" key="1">
    <citation type="submission" date="2021-06" db="EMBL/GenBank/DDBJ databases">
        <title>Caerostris extrusa draft genome.</title>
        <authorList>
            <person name="Kono N."/>
            <person name="Arakawa K."/>
        </authorList>
    </citation>
    <scope>NUCLEOTIDE SEQUENCE [LARGE SCALE GENOMIC DNA]</scope>
</reference>
<organism evidence="2 3">
    <name type="scientific">Caerostris extrusa</name>
    <name type="common">Bark spider</name>
    <name type="synonym">Caerostris bankana</name>
    <dbReference type="NCBI Taxonomy" id="172846"/>
    <lineage>
        <taxon>Eukaryota</taxon>
        <taxon>Metazoa</taxon>
        <taxon>Ecdysozoa</taxon>
        <taxon>Arthropoda</taxon>
        <taxon>Chelicerata</taxon>
        <taxon>Arachnida</taxon>
        <taxon>Araneae</taxon>
        <taxon>Araneomorphae</taxon>
        <taxon>Entelegynae</taxon>
        <taxon>Araneoidea</taxon>
        <taxon>Araneidae</taxon>
        <taxon>Caerostris</taxon>
    </lineage>
</organism>
<feature type="transmembrane region" description="Helical" evidence="1">
    <location>
        <begin position="66"/>
        <end position="83"/>
    </location>
</feature>
<name>A0AAV4PQN4_CAEEX</name>
<evidence type="ECO:0000313" key="3">
    <source>
        <dbReference type="Proteomes" id="UP001054945"/>
    </source>
</evidence>
<sequence length="97" mass="11013">MLLRPNSLTASLNEVQLFHLGAISKKKAIQFIPPSRWSRRFVSVNGGGGGFLFLSCYLSLFYCFDTIFYVITLLFSCTLFHAAQRFHHLFGAEIVFS</sequence>
<comment type="caution">
    <text evidence="2">The sequence shown here is derived from an EMBL/GenBank/DDBJ whole genome shotgun (WGS) entry which is preliminary data.</text>
</comment>
<dbReference type="AlphaFoldDB" id="A0AAV4PQN4"/>
<keyword evidence="1" id="KW-0472">Membrane</keyword>
<keyword evidence="3" id="KW-1185">Reference proteome</keyword>
<protein>
    <submittedName>
        <fullName evidence="2">Uncharacterized protein</fullName>
    </submittedName>
</protein>
<dbReference type="Proteomes" id="UP001054945">
    <property type="component" value="Unassembled WGS sequence"/>
</dbReference>
<evidence type="ECO:0000256" key="1">
    <source>
        <dbReference type="SAM" id="Phobius"/>
    </source>
</evidence>
<accession>A0AAV4PQN4</accession>
<gene>
    <name evidence="2" type="ORF">CEXT_711251</name>
</gene>
<keyword evidence="1" id="KW-0812">Transmembrane</keyword>
<evidence type="ECO:0000313" key="2">
    <source>
        <dbReference type="EMBL" id="GIX99235.1"/>
    </source>
</evidence>
<proteinExistence type="predicted"/>